<reference evidence="4" key="1">
    <citation type="submission" date="2015-04" db="EMBL/GenBank/DDBJ databases">
        <title>The genome sequence of the plant pathogenic Rhizarian Plasmodiophora brassicae reveals insights in its biotrophic life cycle and the origin of chitin synthesis.</title>
        <authorList>
            <person name="Schwelm A."/>
            <person name="Fogelqvist J."/>
            <person name="Knaust A."/>
            <person name="Julke S."/>
            <person name="Lilja T."/>
            <person name="Dhandapani V."/>
            <person name="Bonilla-Rosso G."/>
            <person name="Karlsson M."/>
            <person name="Shevchenko A."/>
            <person name="Choi S.R."/>
            <person name="Kim H.G."/>
            <person name="Park J.Y."/>
            <person name="Lim Y.P."/>
            <person name="Ludwig-Muller J."/>
            <person name="Dixelius C."/>
        </authorList>
    </citation>
    <scope>NUCLEOTIDE SEQUENCE</scope>
    <source>
        <tissue evidence="4">Potato root galls</tissue>
    </source>
</reference>
<accession>A0A0H5RAE4</accession>
<proteinExistence type="inferred from homology"/>
<feature type="domain" description="RecQ mediated genome instability protein 1 OB-fold" evidence="3">
    <location>
        <begin position="90"/>
        <end position="152"/>
    </location>
</feature>
<protein>
    <recommendedName>
        <fullName evidence="2">RecQ-mediated genome instability protein 1</fullName>
    </recommendedName>
</protein>
<evidence type="ECO:0000256" key="2">
    <source>
        <dbReference type="ARBA" id="ARBA00018987"/>
    </source>
</evidence>
<evidence type="ECO:0000259" key="3">
    <source>
        <dbReference type="Pfam" id="PF08585"/>
    </source>
</evidence>
<comment type="similarity">
    <text evidence="1">Belongs to the RMI1 family.</text>
</comment>
<dbReference type="Gene3D" id="2.40.50.770">
    <property type="entry name" value="RecQ-mediated genome instability protein Rmi1, C-terminal domain"/>
    <property type="match status" value="1"/>
</dbReference>
<dbReference type="GO" id="GO:0016604">
    <property type="term" value="C:nuclear body"/>
    <property type="evidence" value="ECO:0007669"/>
    <property type="project" value="TreeGrafter"/>
</dbReference>
<evidence type="ECO:0000313" key="4">
    <source>
        <dbReference type="EMBL" id="CRZ11125.1"/>
    </source>
</evidence>
<dbReference type="InterPro" id="IPR042470">
    <property type="entry name" value="RMI1_N_C_sf"/>
</dbReference>
<dbReference type="InterPro" id="IPR013894">
    <property type="entry name" value="RMI1_OB"/>
</dbReference>
<dbReference type="PANTHER" id="PTHR14790:SF15">
    <property type="entry name" value="RECQ-MEDIATED GENOME INSTABILITY PROTEIN 1"/>
    <property type="match status" value="1"/>
</dbReference>
<dbReference type="PANTHER" id="PTHR14790">
    <property type="entry name" value="RECQ-MEDIATED GENOME INSTABILITY PROTEIN 1 RMI1"/>
    <property type="match status" value="1"/>
</dbReference>
<dbReference type="GO" id="GO:0000724">
    <property type="term" value="P:double-strand break repair via homologous recombination"/>
    <property type="evidence" value="ECO:0007669"/>
    <property type="project" value="TreeGrafter"/>
</dbReference>
<sequence length="160" mass="17422">MEQIVVPELASAGMPRELFHNEWIASASAACQNNIEKILIQLCASDIVQSCRPSLPATLNQLDLLPGPCILQVIDGGDVGQLHGKPDRNLGQRTLKLALTDGVRTVYALEWRPISGLTGRYGMKLLCRNVPVRLSHLLLCTENTFVLGGSVPCKVEPVVR</sequence>
<dbReference type="EMBL" id="HACM01010683">
    <property type="protein sequence ID" value="CRZ11125.1"/>
    <property type="molecule type" value="Transcribed_RNA"/>
</dbReference>
<dbReference type="Pfam" id="PF08585">
    <property type="entry name" value="RMI1_N_C"/>
    <property type="match status" value="1"/>
</dbReference>
<dbReference type="GO" id="GO:0000712">
    <property type="term" value="P:resolution of meiotic recombination intermediates"/>
    <property type="evidence" value="ECO:0007669"/>
    <property type="project" value="TreeGrafter"/>
</dbReference>
<dbReference type="GO" id="GO:0031422">
    <property type="term" value="C:RecQ family helicase-topoisomerase III complex"/>
    <property type="evidence" value="ECO:0007669"/>
    <property type="project" value="TreeGrafter"/>
</dbReference>
<name>A0A0H5RAE4_9EUKA</name>
<dbReference type="AlphaFoldDB" id="A0A0H5RAE4"/>
<organism evidence="4">
    <name type="scientific">Spongospora subterranea</name>
    <dbReference type="NCBI Taxonomy" id="70186"/>
    <lineage>
        <taxon>Eukaryota</taxon>
        <taxon>Sar</taxon>
        <taxon>Rhizaria</taxon>
        <taxon>Endomyxa</taxon>
        <taxon>Phytomyxea</taxon>
        <taxon>Plasmodiophorida</taxon>
        <taxon>Plasmodiophoridae</taxon>
        <taxon>Spongospora</taxon>
    </lineage>
</organism>
<evidence type="ECO:0000256" key="1">
    <source>
        <dbReference type="ARBA" id="ARBA00006395"/>
    </source>
</evidence>